<dbReference type="Gene3D" id="1.20.120.1200">
    <property type="entry name" value="NADH-ubiquinone/plastoquinone oxidoreductase chain 6, subunit NuoJ"/>
    <property type="match status" value="1"/>
</dbReference>
<keyword evidence="4" id="KW-1003">Cell membrane</keyword>
<feature type="transmembrane region" description="Helical" evidence="10">
    <location>
        <begin position="750"/>
        <end position="768"/>
    </location>
</feature>
<dbReference type="PANTHER" id="PTHR43373:SF1">
    <property type="entry name" value="NA(+)_H(+) ANTIPORTER SUBUNIT A"/>
    <property type="match status" value="1"/>
</dbReference>
<feature type="transmembrane region" description="Helical" evidence="10">
    <location>
        <begin position="37"/>
        <end position="59"/>
    </location>
</feature>
<feature type="domain" description="MrpA C-terminal/MbhE" evidence="14">
    <location>
        <begin position="692"/>
        <end position="769"/>
    </location>
</feature>
<feature type="transmembrane region" description="Helical" evidence="10">
    <location>
        <begin position="213"/>
        <end position="238"/>
    </location>
</feature>
<feature type="transmembrane region" description="Helical" evidence="10">
    <location>
        <begin position="306"/>
        <end position="324"/>
    </location>
</feature>
<dbReference type="EMBL" id="BSNI01000002">
    <property type="protein sequence ID" value="GLQ17917.1"/>
    <property type="molecule type" value="Genomic_DNA"/>
</dbReference>
<keyword evidence="6 10" id="KW-1133">Transmembrane helix</keyword>
<evidence type="ECO:0000256" key="4">
    <source>
        <dbReference type="ARBA" id="ARBA00022475"/>
    </source>
</evidence>
<protein>
    <submittedName>
        <fullName evidence="15">Na(+)/H(+) antiporter subunit A</fullName>
    </submittedName>
</protein>
<feature type="transmembrane region" description="Helical" evidence="10">
    <location>
        <begin position="414"/>
        <end position="436"/>
    </location>
</feature>
<feature type="transmembrane region" description="Helical" evidence="10">
    <location>
        <begin position="656"/>
        <end position="674"/>
    </location>
</feature>
<dbReference type="Pfam" id="PF20501">
    <property type="entry name" value="MbhE"/>
    <property type="match status" value="1"/>
</dbReference>
<feature type="domain" description="NADH-Ubiquinone oxidoreductase (complex I) chain 5 N-terminal" evidence="12">
    <location>
        <begin position="71"/>
        <end position="118"/>
    </location>
</feature>
<feature type="transmembrane region" description="Helical" evidence="10">
    <location>
        <begin position="140"/>
        <end position="157"/>
    </location>
</feature>
<evidence type="ECO:0000256" key="5">
    <source>
        <dbReference type="ARBA" id="ARBA00022692"/>
    </source>
</evidence>
<reference evidence="15" key="1">
    <citation type="journal article" date="2014" name="Int. J. Syst. Evol. Microbiol.">
        <title>Complete genome of a new Firmicutes species belonging to the dominant human colonic microbiota ('Ruminococcus bicirculans') reveals two chromosomes and a selective capacity to utilize plant glucans.</title>
        <authorList>
            <consortium name="NISC Comparative Sequencing Program"/>
            <person name="Wegmann U."/>
            <person name="Louis P."/>
            <person name="Goesmann A."/>
            <person name="Henrissat B."/>
            <person name="Duncan S.H."/>
            <person name="Flint H.J."/>
        </authorList>
    </citation>
    <scope>NUCLEOTIDE SEQUENCE</scope>
    <source>
        <strain evidence="15">NBRC 107169</strain>
    </source>
</reference>
<feature type="transmembrane region" description="Helical" evidence="10">
    <location>
        <begin position="330"/>
        <end position="354"/>
    </location>
</feature>
<accession>A0ABQ5UVA9</accession>
<dbReference type="InterPro" id="IPR042106">
    <property type="entry name" value="Nuo/plastoQ_OxRdtase_6_NuoJ"/>
</dbReference>
<dbReference type="PRINTS" id="PR01434">
    <property type="entry name" value="NADHDHGNASE5"/>
</dbReference>
<feature type="transmembrane region" description="Helical" evidence="10">
    <location>
        <begin position="6"/>
        <end position="25"/>
    </location>
</feature>
<feature type="transmembrane region" description="Helical" evidence="10">
    <location>
        <begin position="630"/>
        <end position="650"/>
    </location>
</feature>
<feature type="transmembrane region" description="Helical" evidence="10">
    <location>
        <begin position="375"/>
        <end position="394"/>
    </location>
</feature>
<evidence type="ECO:0000259" key="13">
    <source>
        <dbReference type="Pfam" id="PF13244"/>
    </source>
</evidence>
<feature type="transmembrane region" description="Helical" evidence="10">
    <location>
        <begin position="280"/>
        <end position="299"/>
    </location>
</feature>
<feature type="transmembrane region" description="Helical" evidence="10">
    <location>
        <begin position="115"/>
        <end position="134"/>
    </location>
</feature>
<comment type="caution">
    <text evidence="15">The sequence shown here is derived from an EMBL/GenBank/DDBJ whole genome shotgun (WGS) entry which is preliminary data.</text>
</comment>
<dbReference type="Pfam" id="PF00662">
    <property type="entry name" value="Proton_antipo_N"/>
    <property type="match status" value="1"/>
</dbReference>
<dbReference type="NCBIfam" id="NF009287">
    <property type="entry name" value="PRK12647.1"/>
    <property type="match status" value="1"/>
</dbReference>
<dbReference type="Pfam" id="PF13244">
    <property type="entry name" value="MbhD"/>
    <property type="match status" value="1"/>
</dbReference>
<evidence type="ECO:0000259" key="12">
    <source>
        <dbReference type="Pfam" id="PF00662"/>
    </source>
</evidence>
<comment type="subcellular location">
    <subcellularLocation>
        <location evidence="1">Cell membrane</location>
        <topology evidence="1">Multi-pass membrane protein</topology>
    </subcellularLocation>
    <subcellularLocation>
        <location evidence="9">Membrane</location>
        <topology evidence="9">Multi-pass membrane protein</topology>
    </subcellularLocation>
</comment>
<name>A0ABQ5UVA9_9HYPH</name>
<feature type="transmembrane region" description="Helical" evidence="10">
    <location>
        <begin position="607"/>
        <end position="625"/>
    </location>
</feature>
<gene>
    <name evidence="15" type="ORF">GCM10007879_21660</name>
</gene>
<proteinExistence type="predicted"/>
<reference evidence="15" key="2">
    <citation type="submission" date="2023-01" db="EMBL/GenBank/DDBJ databases">
        <title>Draft genome sequence of Maritalea porphyrae strain NBRC 107169.</title>
        <authorList>
            <person name="Sun Q."/>
            <person name="Mori K."/>
        </authorList>
    </citation>
    <scope>NUCLEOTIDE SEQUENCE</scope>
    <source>
        <strain evidence="15">NBRC 107169</strain>
    </source>
</reference>
<keyword evidence="2" id="KW-0813">Transport</keyword>
<keyword evidence="8 10" id="KW-0472">Membrane</keyword>
<feature type="transmembrane region" description="Helical" evidence="10">
    <location>
        <begin position="250"/>
        <end position="268"/>
    </location>
</feature>
<evidence type="ECO:0000256" key="3">
    <source>
        <dbReference type="ARBA" id="ARBA00022449"/>
    </source>
</evidence>
<dbReference type="InterPro" id="IPR046806">
    <property type="entry name" value="MrpA_C/MbhE"/>
</dbReference>
<evidence type="ECO:0000256" key="9">
    <source>
        <dbReference type="RuleBase" id="RU000320"/>
    </source>
</evidence>
<dbReference type="Pfam" id="PF00361">
    <property type="entry name" value="Proton_antipo_M"/>
    <property type="match status" value="1"/>
</dbReference>
<dbReference type="PANTHER" id="PTHR43373">
    <property type="entry name" value="NA(+)/H(+) ANTIPORTER SUBUNIT"/>
    <property type="match status" value="1"/>
</dbReference>
<dbReference type="Proteomes" id="UP001161405">
    <property type="component" value="Unassembled WGS sequence"/>
</dbReference>
<evidence type="ECO:0000259" key="11">
    <source>
        <dbReference type="Pfam" id="PF00361"/>
    </source>
</evidence>
<evidence type="ECO:0000259" key="14">
    <source>
        <dbReference type="Pfam" id="PF20501"/>
    </source>
</evidence>
<evidence type="ECO:0000256" key="10">
    <source>
        <dbReference type="SAM" id="Phobius"/>
    </source>
</evidence>
<feature type="domain" description="NADH:quinone oxidoreductase/Mrp antiporter transmembrane" evidence="11">
    <location>
        <begin position="134"/>
        <end position="423"/>
    </location>
</feature>
<dbReference type="RefSeq" id="WP_284364395.1">
    <property type="nucleotide sequence ID" value="NZ_BSNI01000002.1"/>
</dbReference>
<evidence type="ECO:0000256" key="8">
    <source>
        <dbReference type="ARBA" id="ARBA00023136"/>
    </source>
</evidence>
<keyword evidence="3" id="KW-0050">Antiport</keyword>
<feature type="transmembrane region" description="Helical" evidence="10">
    <location>
        <begin position="457"/>
        <end position="478"/>
    </location>
</feature>
<evidence type="ECO:0000256" key="2">
    <source>
        <dbReference type="ARBA" id="ARBA00022448"/>
    </source>
</evidence>
<evidence type="ECO:0000256" key="6">
    <source>
        <dbReference type="ARBA" id="ARBA00022989"/>
    </source>
</evidence>
<feature type="transmembrane region" description="Helical" evidence="10">
    <location>
        <begin position="572"/>
        <end position="595"/>
    </location>
</feature>
<keyword evidence="5 9" id="KW-0812">Transmembrane</keyword>
<feature type="transmembrane region" description="Helical" evidence="10">
    <location>
        <begin position="79"/>
        <end position="103"/>
    </location>
</feature>
<evidence type="ECO:0000256" key="1">
    <source>
        <dbReference type="ARBA" id="ARBA00004651"/>
    </source>
</evidence>
<dbReference type="InterPro" id="IPR050616">
    <property type="entry name" value="CPA3_Na-H_Antiporter_A"/>
</dbReference>
<organism evidence="15 16">
    <name type="scientific">Maritalea porphyrae</name>
    <dbReference type="NCBI Taxonomy" id="880732"/>
    <lineage>
        <taxon>Bacteria</taxon>
        <taxon>Pseudomonadati</taxon>
        <taxon>Pseudomonadota</taxon>
        <taxon>Alphaproteobacteria</taxon>
        <taxon>Hyphomicrobiales</taxon>
        <taxon>Devosiaceae</taxon>
        <taxon>Maritalea</taxon>
    </lineage>
</organism>
<feature type="transmembrane region" description="Helical" evidence="10">
    <location>
        <begin position="169"/>
        <end position="193"/>
    </location>
</feature>
<dbReference type="InterPro" id="IPR001516">
    <property type="entry name" value="Proton_antipo_N"/>
</dbReference>
<evidence type="ECO:0000313" key="16">
    <source>
        <dbReference type="Proteomes" id="UP001161405"/>
    </source>
</evidence>
<evidence type="ECO:0000313" key="15">
    <source>
        <dbReference type="EMBL" id="GLQ17917.1"/>
    </source>
</evidence>
<keyword evidence="16" id="KW-1185">Reference proteome</keyword>
<dbReference type="InterPro" id="IPR025383">
    <property type="entry name" value="MrpA_C/MbhD"/>
</dbReference>
<feature type="transmembrane region" description="Helical" evidence="10">
    <location>
        <begin position="506"/>
        <end position="525"/>
    </location>
</feature>
<dbReference type="InterPro" id="IPR001750">
    <property type="entry name" value="ND/Mrp_TM"/>
</dbReference>
<sequence>MIPTQAQSFSMLLVAIAPFLTAFVAPLVKRFVPQHAGWVLALIPASIFAYIFSFIDLIAQGEKLRFALPWIPMLGIELSFYLDGLSLVFGLLISGIGTFIVIYSGGYLSGHQHLGRFYAFILMFMGSMLGLVLADNVITLFVFWELTSITSFLLIGFDHSRQASRRAAIQALVITGGGGLLLLAGLVLIGFSMGTLDISTMLQYPGFMAEHSAYLPVFILVLFGAITKSAQVPFHFWLPNAMEAPTPVSAFLHSATMVKAGVYLLARFNPILGGTIEWQVTLPILGGITLITGALLALRQTDMKQMLAYTTMASLGMLVMLIGAGSKEAILAAMLFLVAHSFYKGGLFMVVGAIDHETGTRDITEVSGIAKELPITFFGAALAAFSMAGLPISLGFFAKEEIYLIAKTFEWQHWLIAIVALVGNALMMAAGAAIAIKPFLGPRIATPKSPHEAPLSMLAGPAILAVLGIAAGVFIYQFGDWFFSPSASAVYNHKVSNHLGLHFDPIPLGLSIATWALGGLIHWKLETVRDILRRIARVWTWGPDQGFDQFMFGLVRFADWITRIIQHGRLELYLILVFVALAGAVYAPMVLTGSIPPMPDVLPQLRFQEWGVLLIAALGLLAVVFGRTRLVAIVSLGVQGFAVALIFLLLGAPDLGFTQFMVETLSVVILALVMTKLHLDQRDNRVFEEVIRDGGLALVCGIGLTMLLLAVLQTDLDTTLTEFFTKTSVPIAHGRNIVNVILVDYRAIDTLGEISVVMTAGIAILALIRIRAGGPKRGIGAIKKAVKRATSSARKTRSAS</sequence>
<keyword evidence="7" id="KW-0406">Ion transport</keyword>
<feature type="domain" description="MrpA C-terminal/MbhD" evidence="13">
    <location>
        <begin position="615"/>
        <end position="677"/>
    </location>
</feature>
<evidence type="ECO:0000256" key="7">
    <source>
        <dbReference type="ARBA" id="ARBA00023065"/>
    </source>
</evidence>
<feature type="transmembrane region" description="Helical" evidence="10">
    <location>
        <begin position="695"/>
        <end position="712"/>
    </location>
</feature>